<organism evidence="2 3">
    <name type="scientific">Cuneatibacter caecimuris</name>
    <dbReference type="NCBI Taxonomy" id="1796618"/>
    <lineage>
        <taxon>Bacteria</taxon>
        <taxon>Bacillati</taxon>
        <taxon>Bacillota</taxon>
        <taxon>Clostridia</taxon>
        <taxon>Lachnospirales</taxon>
        <taxon>Lachnospiraceae</taxon>
        <taxon>Cuneatibacter</taxon>
    </lineage>
</organism>
<evidence type="ECO:0000313" key="2">
    <source>
        <dbReference type="EMBL" id="RZT02398.1"/>
    </source>
</evidence>
<evidence type="ECO:0000313" key="3">
    <source>
        <dbReference type="Proteomes" id="UP000292927"/>
    </source>
</evidence>
<keyword evidence="1" id="KW-1133">Transmembrane helix</keyword>
<dbReference type="RefSeq" id="WP_130432740.1">
    <property type="nucleotide sequence ID" value="NZ_SGXF01000001.1"/>
</dbReference>
<dbReference type="Proteomes" id="UP000292927">
    <property type="component" value="Unassembled WGS sequence"/>
</dbReference>
<evidence type="ECO:0000256" key="1">
    <source>
        <dbReference type="SAM" id="Phobius"/>
    </source>
</evidence>
<protein>
    <submittedName>
        <fullName evidence="2">Uncharacterized protein DUF3810</fullName>
    </submittedName>
</protein>
<feature type="transmembrane region" description="Helical" evidence="1">
    <location>
        <begin position="91"/>
        <end position="109"/>
    </location>
</feature>
<gene>
    <name evidence="2" type="ORF">EV209_0511</name>
</gene>
<accession>A0A4Q7PQT9</accession>
<comment type="caution">
    <text evidence="2">The sequence shown here is derived from an EMBL/GenBank/DDBJ whole genome shotgun (WGS) entry which is preliminary data.</text>
</comment>
<dbReference type="InterPro" id="IPR024294">
    <property type="entry name" value="DUF3810"/>
</dbReference>
<dbReference type="Pfam" id="PF12725">
    <property type="entry name" value="DUF3810"/>
    <property type="match status" value="1"/>
</dbReference>
<sequence>MKRYRKQMIAAGILLAVILAGNLLARKTDWFGEWYAVTVYPWFVESAARISNLVPTSLIELALYGGVLLLVFLLVRSVVRLVKRKTSIGRALANGAWGLLLAALSLLAVETLTCGINYYRDEFSKVSDLTVEESTAEDLEGLCRRLLAEVNEAAADLQRDAKGFCVLDFDAEQEAREAMKKLGEQFPALDGYYPRPKKILTSAALSYQKLAGVYSAFTIEANYNRDMPDYEKPSTMCHELSHLRGFMREDEANYIAYLACMGSENAAFRYSGSMMAFVYATNALYPENEEAYWEIRESLREEVKAEWGAAGKWWAQFDGPVAEAYDKGADTFLKANGQTDGTKSYGRMVDLLLADYRKQQRQAE</sequence>
<proteinExistence type="predicted"/>
<reference evidence="2 3" key="1">
    <citation type="submission" date="2019-02" db="EMBL/GenBank/DDBJ databases">
        <title>Genomic Encyclopedia of Type Strains, Phase IV (KMG-IV): sequencing the most valuable type-strain genomes for metagenomic binning, comparative biology and taxonomic classification.</title>
        <authorList>
            <person name="Goeker M."/>
        </authorList>
    </citation>
    <scope>NUCLEOTIDE SEQUENCE [LARGE SCALE GENOMIC DNA]</scope>
    <source>
        <strain evidence="2 3">DSM 29486</strain>
    </source>
</reference>
<keyword evidence="1" id="KW-0812">Transmembrane</keyword>
<feature type="transmembrane region" description="Helical" evidence="1">
    <location>
        <begin position="61"/>
        <end position="79"/>
    </location>
</feature>
<dbReference type="OrthoDB" id="1048788at2"/>
<keyword evidence="3" id="KW-1185">Reference proteome</keyword>
<dbReference type="AlphaFoldDB" id="A0A4Q7PQT9"/>
<name>A0A4Q7PQT9_9FIRM</name>
<keyword evidence="1" id="KW-0472">Membrane</keyword>
<dbReference type="EMBL" id="SGXF01000001">
    <property type="protein sequence ID" value="RZT02398.1"/>
    <property type="molecule type" value="Genomic_DNA"/>
</dbReference>